<dbReference type="SMART" id="SM00563">
    <property type="entry name" value="PlsC"/>
    <property type="match status" value="1"/>
</dbReference>
<dbReference type="PIRSF" id="PIRSF016753">
    <property type="entry name" value="P_lipid/glycerol_ac_tran_prd"/>
    <property type="match status" value="1"/>
</dbReference>
<keyword evidence="2" id="KW-0012">Acyltransferase</keyword>
<accession>A0A100WAU6</accession>
<dbReference type="PANTHER" id="PTHR22753:SF14">
    <property type="entry name" value="MONOACYLGLYCEROL_DIACYLGLYCEROL O-ACYLTRANSFERASE"/>
    <property type="match status" value="1"/>
</dbReference>
<dbReference type="InterPro" id="IPR016676">
    <property type="entry name" value="P_lipid/glycerol_AcTrfase_prd"/>
</dbReference>
<dbReference type="InterPro" id="IPR002123">
    <property type="entry name" value="Plipid/glycerol_acylTrfase"/>
</dbReference>
<dbReference type="EMBL" id="BCSY01000035">
    <property type="protein sequence ID" value="GAS94781.1"/>
    <property type="molecule type" value="Genomic_DNA"/>
</dbReference>
<keyword evidence="2" id="KW-0808">Transferase</keyword>
<keyword evidence="3" id="KW-1185">Reference proteome</keyword>
<organism evidence="2 3">
    <name type="scientific">Mycolicibacterium canariasense</name>
    <name type="common">Mycobacterium canariasense</name>
    <dbReference type="NCBI Taxonomy" id="228230"/>
    <lineage>
        <taxon>Bacteria</taxon>
        <taxon>Bacillati</taxon>
        <taxon>Actinomycetota</taxon>
        <taxon>Actinomycetes</taxon>
        <taxon>Mycobacteriales</taxon>
        <taxon>Mycobacteriaceae</taxon>
        <taxon>Mycolicibacterium</taxon>
    </lineage>
</organism>
<dbReference type="STRING" id="228230.RMCC_1747"/>
<dbReference type="AlphaFoldDB" id="A0A100WAU6"/>
<reference evidence="3" key="1">
    <citation type="journal article" date="2016" name="Genome Announc.">
        <title>Draft Genome Sequences of Five Rapidly Growing Mycobacterium Species, M. thermoresistibile, M. fortuitum subsp. acetamidolyticum, M. canariasense, M. brisbanense, and M. novocastrense.</title>
        <authorList>
            <person name="Katahira K."/>
            <person name="Ogura Y."/>
            <person name="Gotoh Y."/>
            <person name="Hayashi T."/>
        </authorList>
    </citation>
    <scope>NUCLEOTIDE SEQUENCE [LARGE SCALE GENOMIC DNA]</scope>
    <source>
        <strain evidence="3">JCM15298</strain>
    </source>
</reference>
<proteinExistence type="predicted"/>
<dbReference type="CDD" id="cd07987">
    <property type="entry name" value="LPLAT_MGAT-like"/>
    <property type="match status" value="1"/>
</dbReference>
<evidence type="ECO:0000259" key="1">
    <source>
        <dbReference type="SMART" id="SM00563"/>
    </source>
</evidence>
<gene>
    <name evidence="2" type="ORF">RMCC_1747</name>
</gene>
<feature type="domain" description="Phospholipid/glycerol acyltransferase" evidence="1">
    <location>
        <begin position="51"/>
        <end position="168"/>
    </location>
</feature>
<dbReference type="Pfam" id="PF01553">
    <property type="entry name" value="Acyltransferase"/>
    <property type="match status" value="1"/>
</dbReference>
<evidence type="ECO:0000313" key="2">
    <source>
        <dbReference type="EMBL" id="GAS94781.1"/>
    </source>
</evidence>
<comment type="caution">
    <text evidence="2">The sequence shown here is derived from an EMBL/GenBank/DDBJ whole genome shotgun (WGS) entry which is preliminary data.</text>
</comment>
<dbReference type="PANTHER" id="PTHR22753">
    <property type="entry name" value="TRANSMEMBRANE PROTEIN 68"/>
    <property type="match status" value="1"/>
</dbReference>
<name>A0A100WAU6_MYCCR</name>
<dbReference type="GO" id="GO:0016020">
    <property type="term" value="C:membrane"/>
    <property type="evidence" value="ECO:0007669"/>
    <property type="project" value="TreeGrafter"/>
</dbReference>
<dbReference type="SUPFAM" id="SSF69593">
    <property type="entry name" value="Glycerol-3-phosphate (1)-acyltransferase"/>
    <property type="match status" value="1"/>
</dbReference>
<dbReference type="GO" id="GO:0016746">
    <property type="term" value="F:acyltransferase activity"/>
    <property type="evidence" value="ECO:0007669"/>
    <property type="project" value="UniProtKB-KW"/>
</dbReference>
<reference evidence="3" key="2">
    <citation type="submission" date="2016-02" db="EMBL/GenBank/DDBJ databases">
        <title>Draft genome sequence of five rapidly growing Mycobacterium species.</title>
        <authorList>
            <person name="Katahira K."/>
            <person name="Gotou Y."/>
            <person name="Iida K."/>
            <person name="Ogura Y."/>
            <person name="Hayashi T."/>
        </authorList>
    </citation>
    <scope>NUCLEOTIDE SEQUENCE [LARGE SCALE GENOMIC DNA]</scope>
    <source>
        <strain evidence="3">JCM15298</strain>
    </source>
</reference>
<dbReference type="Proteomes" id="UP000069443">
    <property type="component" value="Unassembled WGS sequence"/>
</dbReference>
<protein>
    <submittedName>
        <fullName evidence="2">Acyltransferase-like protein</fullName>
    </submittedName>
</protein>
<sequence>MTDVTALIDPPAHIRTIRRAAETVVDAATPLVDLYRPYLDGLHNLPRDGRFLLVGNHSQAGVESFLIPFAVRRELGVLVRPLTDRGFAKMPFPAGDVMAAFGATVGAPESARELMRHDQPILVFPGGGREIAKFKGEQNTLRWEGRAGFARLSVEHDYPIVPAALLGGDDVYTSLTRRDGRWGRFSQRLAERFGGKPDMAMPLLRGVGPTLIPRPQRMYLRFAAPIDTSRPAGVDEQTWVSTVRDETKKTLERTLQELQDIRAQDPYRELNPLAWRRAVQPA</sequence>
<evidence type="ECO:0000313" key="3">
    <source>
        <dbReference type="Proteomes" id="UP000069443"/>
    </source>
</evidence>